<dbReference type="HAMAP" id="MF_01849">
    <property type="entry name" value="RNA_methyltr_RlmN"/>
    <property type="match status" value="1"/>
</dbReference>
<dbReference type="GO" id="GO:0005737">
    <property type="term" value="C:cytoplasm"/>
    <property type="evidence" value="ECO:0007669"/>
    <property type="project" value="UniProtKB-SubCell"/>
</dbReference>
<dbReference type="InterPro" id="IPR007197">
    <property type="entry name" value="rSAM"/>
</dbReference>
<keyword evidence="4 14" id="KW-0963">Cytoplasm</keyword>
<dbReference type="PROSITE" id="PS51918">
    <property type="entry name" value="RADICAL_SAM"/>
    <property type="match status" value="1"/>
</dbReference>
<dbReference type="InterPro" id="IPR027492">
    <property type="entry name" value="RNA_MTrfase_RlmN"/>
</dbReference>
<feature type="active site" description="S-methylcysteine intermediate" evidence="14">
    <location>
        <position position="355"/>
    </location>
</feature>
<evidence type="ECO:0000256" key="1">
    <source>
        <dbReference type="ARBA" id="ARBA00004496"/>
    </source>
</evidence>
<dbReference type="EMBL" id="JACHVB010000020">
    <property type="protein sequence ID" value="MBC2594216.1"/>
    <property type="molecule type" value="Genomic_DNA"/>
</dbReference>
<dbReference type="InterPro" id="IPR013785">
    <property type="entry name" value="Aldolase_TIM"/>
</dbReference>
<dbReference type="NCBIfam" id="TIGR00048">
    <property type="entry name" value="rRNA_mod_RlmN"/>
    <property type="match status" value="1"/>
</dbReference>
<comment type="caution">
    <text evidence="14">Lacks conserved residue(s) required for the propagation of feature annotation.</text>
</comment>
<dbReference type="GO" id="GO:0002935">
    <property type="term" value="F:tRNA (adenine(37)-C2)-methyltransferase activity"/>
    <property type="evidence" value="ECO:0007669"/>
    <property type="project" value="UniProtKB-UniRule"/>
</dbReference>
<dbReference type="Pfam" id="PF21016">
    <property type="entry name" value="RlmN_N"/>
    <property type="match status" value="1"/>
</dbReference>
<keyword evidence="11 14" id="KW-0408">Iron</keyword>
<keyword evidence="10 14" id="KW-0479">Metal-binding</keyword>
<keyword evidence="17" id="KW-1185">Reference proteome</keyword>
<dbReference type="PANTHER" id="PTHR30544:SF5">
    <property type="entry name" value="RADICAL SAM CORE DOMAIN-CONTAINING PROTEIN"/>
    <property type="match status" value="1"/>
</dbReference>
<dbReference type="SFLD" id="SFLDF00275">
    <property type="entry name" value="adenosine_C2_methyltransferase"/>
    <property type="match status" value="1"/>
</dbReference>
<reference evidence="16 17" key="1">
    <citation type="submission" date="2020-07" db="EMBL/GenBank/DDBJ databases">
        <authorList>
            <person name="Feng X."/>
        </authorList>
    </citation>
    <scope>NUCLEOTIDE SEQUENCE [LARGE SCALE GENOMIC DNA]</scope>
    <source>
        <strain evidence="16 17">JCM31066</strain>
    </source>
</reference>
<comment type="subcellular location">
    <subcellularLocation>
        <location evidence="1 14">Cytoplasm</location>
    </subcellularLocation>
</comment>
<comment type="similarity">
    <text evidence="2 14">Belongs to the radical SAM superfamily. RlmN family.</text>
</comment>
<evidence type="ECO:0000256" key="12">
    <source>
        <dbReference type="ARBA" id="ARBA00023014"/>
    </source>
</evidence>
<evidence type="ECO:0000256" key="6">
    <source>
        <dbReference type="ARBA" id="ARBA00022603"/>
    </source>
</evidence>
<evidence type="ECO:0000259" key="15">
    <source>
        <dbReference type="PROSITE" id="PS51918"/>
    </source>
</evidence>
<evidence type="ECO:0000256" key="14">
    <source>
        <dbReference type="HAMAP-Rule" id="MF_01849"/>
    </source>
</evidence>
<evidence type="ECO:0000256" key="3">
    <source>
        <dbReference type="ARBA" id="ARBA00022485"/>
    </source>
</evidence>
<organism evidence="16 17">
    <name type="scientific">Ruficoccus amylovorans</name>
    <dbReference type="NCBI Taxonomy" id="1804625"/>
    <lineage>
        <taxon>Bacteria</taxon>
        <taxon>Pseudomonadati</taxon>
        <taxon>Verrucomicrobiota</taxon>
        <taxon>Opitutia</taxon>
        <taxon>Puniceicoccales</taxon>
        <taxon>Cerasicoccaceae</taxon>
        <taxon>Ruficoccus</taxon>
    </lineage>
</organism>
<feature type="binding site" evidence="14">
    <location>
        <position position="124"/>
    </location>
    <ligand>
        <name>[4Fe-4S] cluster</name>
        <dbReference type="ChEBI" id="CHEBI:49883"/>
        <note>4Fe-4S-S-AdoMet</note>
    </ligand>
</feature>
<comment type="miscellaneous">
    <text evidence="14">Reaction proceeds by a ping-pong mechanism involving intermediate methylation of a conserved cysteine residue.</text>
</comment>
<evidence type="ECO:0000256" key="2">
    <source>
        <dbReference type="ARBA" id="ARBA00007544"/>
    </source>
</evidence>
<feature type="binding site" evidence="14">
    <location>
        <position position="213"/>
    </location>
    <ligand>
        <name>S-adenosyl-L-methionine</name>
        <dbReference type="ChEBI" id="CHEBI:59789"/>
    </ligand>
</feature>
<keyword evidence="9 14" id="KW-0819">tRNA processing</keyword>
<evidence type="ECO:0000256" key="4">
    <source>
        <dbReference type="ARBA" id="ARBA00022490"/>
    </source>
</evidence>
<dbReference type="InterPro" id="IPR058240">
    <property type="entry name" value="rSAM_sf"/>
</dbReference>
<evidence type="ECO:0000256" key="5">
    <source>
        <dbReference type="ARBA" id="ARBA00022552"/>
    </source>
</evidence>
<accession>A0A842HEZ7</accession>
<evidence type="ECO:0000256" key="7">
    <source>
        <dbReference type="ARBA" id="ARBA00022679"/>
    </source>
</evidence>
<evidence type="ECO:0000256" key="9">
    <source>
        <dbReference type="ARBA" id="ARBA00022694"/>
    </source>
</evidence>
<dbReference type="SFLD" id="SFLDS00029">
    <property type="entry name" value="Radical_SAM"/>
    <property type="match status" value="1"/>
</dbReference>
<dbReference type="GO" id="GO:0070475">
    <property type="term" value="P:rRNA base methylation"/>
    <property type="evidence" value="ECO:0007669"/>
    <property type="project" value="UniProtKB-UniRule"/>
</dbReference>
<dbReference type="PIRSF" id="PIRSF006004">
    <property type="entry name" value="CHP00048"/>
    <property type="match status" value="1"/>
</dbReference>
<dbReference type="FunFam" id="3.20.20.70:FF:000014">
    <property type="entry name" value="Probable dual-specificity RNA methyltransferase RlmN"/>
    <property type="match status" value="1"/>
</dbReference>
<feature type="binding site" evidence="14">
    <location>
        <begin position="181"/>
        <end position="182"/>
    </location>
    <ligand>
        <name>S-adenosyl-L-methionine</name>
        <dbReference type="ChEBI" id="CHEBI:59789"/>
    </ligand>
</feature>
<keyword evidence="12 14" id="KW-0411">Iron-sulfur</keyword>
<keyword evidence="6 14" id="KW-0489">Methyltransferase</keyword>
<feature type="domain" description="Radical SAM core" evidence="15">
    <location>
        <begin position="110"/>
        <end position="350"/>
    </location>
</feature>
<feature type="binding site" evidence="14">
    <location>
        <position position="128"/>
    </location>
    <ligand>
        <name>[4Fe-4S] cluster</name>
        <dbReference type="ChEBI" id="CHEBI:49883"/>
        <note>4Fe-4S-S-AdoMet</note>
    </ligand>
</feature>
<dbReference type="SMART" id="SM00729">
    <property type="entry name" value="Elp3"/>
    <property type="match status" value="1"/>
</dbReference>
<evidence type="ECO:0000256" key="11">
    <source>
        <dbReference type="ARBA" id="ARBA00023004"/>
    </source>
</evidence>
<comment type="catalytic activity">
    <reaction evidence="14">
        <text>adenosine(37) in tRNA + 2 reduced [2Fe-2S]-[ferredoxin] + 2 S-adenosyl-L-methionine = 2-methyladenosine(37) in tRNA + 5'-deoxyadenosine + L-methionine + 2 oxidized [2Fe-2S]-[ferredoxin] + S-adenosyl-L-homocysteine</text>
        <dbReference type="Rhea" id="RHEA:43332"/>
        <dbReference type="Rhea" id="RHEA-COMP:10000"/>
        <dbReference type="Rhea" id="RHEA-COMP:10001"/>
        <dbReference type="Rhea" id="RHEA-COMP:10162"/>
        <dbReference type="Rhea" id="RHEA-COMP:10485"/>
        <dbReference type="ChEBI" id="CHEBI:17319"/>
        <dbReference type="ChEBI" id="CHEBI:33737"/>
        <dbReference type="ChEBI" id="CHEBI:33738"/>
        <dbReference type="ChEBI" id="CHEBI:57844"/>
        <dbReference type="ChEBI" id="CHEBI:57856"/>
        <dbReference type="ChEBI" id="CHEBI:59789"/>
        <dbReference type="ChEBI" id="CHEBI:74411"/>
        <dbReference type="ChEBI" id="CHEBI:74497"/>
        <dbReference type="EC" id="2.1.1.192"/>
    </reaction>
</comment>
<comment type="caution">
    <text evidence="16">The sequence shown here is derived from an EMBL/GenBank/DDBJ whole genome shotgun (WGS) entry which is preliminary data.</text>
</comment>
<keyword evidence="7 14" id="KW-0808">Transferase</keyword>
<feature type="binding site" evidence="14">
    <location>
        <position position="312"/>
    </location>
    <ligand>
        <name>S-adenosyl-L-methionine</name>
        <dbReference type="ChEBI" id="CHEBI:59789"/>
    </ligand>
</feature>
<dbReference type="GO" id="GO:0019843">
    <property type="term" value="F:rRNA binding"/>
    <property type="evidence" value="ECO:0007669"/>
    <property type="project" value="UniProtKB-UniRule"/>
</dbReference>
<dbReference type="InterPro" id="IPR006638">
    <property type="entry name" value="Elp3/MiaA/NifB-like_rSAM"/>
</dbReference>
<comment type="function">
    <text evidence="14">Specifically methylates position 2 of adenine 2503 in 23S rRNA and position 2 of adenine 37 in tRNAs.</text>
</comment>
<proteinExistence type="inferred from homology"/>
<dbReference type="CDD" id="cd01335">
    <property type="entry name" value="Radical_SAM"/>
    <property type="match status" value="1"/>
</dbReference>
<dbReference type="Gene3D" id="3.20.20.70">
    <property type="entry name" value="Aldolase class I"/>
    <property type="match status" value="1"/>
</dbReference>
<comment type="cofactor">
    <cofactor evidence="14">
        <name>[4Fe-4S] cluster</name>
        <dbReference type="ChEBI" id="CHEBI:49883"/>
    </cofactor>
    <text evidence="14">Binds 1 [4Fe-4S] cluster. The cluster is coordinated with 3 cysteines and an exchangeable S-adenosyl-L-methionine.</text>
</comment>
<keyword evidence="8 14" id="KW-0949">S-adenosyl-L-methionine</keyword>
<dbReference type="RefSeq" id="WP_185675198.1">
    <property type="nucleotide sequence ID" value="NZ_JACHVB010000020.1"/>
</dbReference>
<dbReference type="GO" id="GO:0046872">
    <property type="term" value="F:metal ion binding"/>
    <property type="evidence" value="ECO:0007669"/>
    <property type="project" value="UniProtKB-KW"/>
</dbReference>
<dbReference type="InterPro" id="IPR048641">
    <property type="entry name" value="RlmN_N"/>
</dbReference>
<feature type="binding site" evidence="14">
    <location>
        <begin position="236"/>
        <end position="238"/>
    </location>
    <ligand>
        <name>S-adenosyl-L-methionine</name>
        <dbReference type="ChEBI" id="CHEBI:59789"/>
    </ligand>
</feature>
<sequence>MKGFTGKPPIHGETLDSLAATLAERGEKPFRARQILDWLYKKRAAGPQEMTNLSKPLRTWLEETYDFAPTSRLGAKTSSDVTDKFLLRLRDHSLIETVIIRAPQEGVGQDRSRKTVCISTQVGCAYGCKFCASGLAGWKRDLSAGEIVHQLIQVCHQEDPDTPRASEELASFDNIVVMGMGEPLANYDNLLRALGIVNAEWGLNVGARRITVSTSGLAPQIVRLSEEPIGLRLAISLHGATDEVRQQIMPVNRKYPLEKLLPAAKAFAERHGRMITLEFILIREINDTLEQARALARIARDLHAHVNLIPYNKVEGLPWVRPEIPRQDAFADVLRQARVSVTIRREKGHDINAACGQLRLQTERAEGTIEPVPARRSAPAGA</sequence>
<dbReference type="SUPFAM" id="SSF102114">
    <property type="entry name" value="Radical SAM enzymes"/>
    <property type="match status" value="1"/>
</dbReference>
<evidence type="ECO:0000256" key="13">
    <source>
        <dbReference type="ARBA" id="ARBA00023157"/>
    </source>
</evidence>
<dbReference type="GO" id="GO:0051539">
    <property type="term" value="F:4 iron, 4 sulfur cluster binding"/>
    <property type="evidence" value="ECO:0007669"/>
    <property type="project" value="UniProtKB-UniRule"/>
</dbReference>
<evidence type="ECO:0000313" key="16">
    <source>
        <dbReference type="EMBL" id="MBC2594216.1"/>
    </source>
</evidence>
<dbReference type="GO" id="GO:0070040">
    <property type="term" value="F:rRNA (adenine(2503)-C2-)-methyltransferase activity"/>
    <property type="evidence" value="ECO:0007669"/>
    <property type="project" value="UniProtKB-UniRule"/>
</dbReference>
<dbReference type="Gene3D" id="1.10.150.530">
    <property type="match status" value="1"/>
</dbReference>
<dbReference type="GO" id="GO:0000049">
    <property type="term" value="F:tRNA binding"/>
    <property type="evidence" value="ECO:0007669"/>
    <property type="project" value="UniProtKB-UniRule"/>
</dbReference>
<dbReference type="GO" id="GO:0030488">
    <property type="term" value="P:tRNA methylation"/>
    <property type="evidence" value="ECO:0007669"/>
    <property type="project" value="UniProtKB-UniRule"/>
</dbReference>
<dbReference type="PANTHER" id="PTHR30544">
    <property type="entry name" value="23S RRNA METHYLTRANSFERASE"/>
    <property type="match status" value="1"/>
</dbReference>
<comment type="catalytic activity">
    <reaction evidence="14">
        <text>adenosine(2503) in 23S rRNA + 2 reduced [2Fe-2S]-[ferredoxin] + 2 S-adenosyl-L-methionine = 2-methyladenosine(2503) in 23S rRNA + 5'-deoxyadenosine + L-methionine + 2 oxidized [2Fe-2S]-[ferredoxin] + S-adenosyl-L-homocysteine</text>
        <dbReference type="Rhea" id="RHEA:42916"/>
        <dbReference type="Rhea" id="RHEA-COMP:10000"/>
        <dbReference type="Rhea" id="RHEA-COMP:10001"/>
        <dbReference type="Rhea" id="RHEA-COMP:10152"/>
        <dbReference type="Rhea" id="RHEA-COMP:10282"/>
        <dbReference type="ChEBI" id="CHEBI:17319"/>
        <dbReference type="ChEBI" id="CHEBI:33737"/>
        <dbReference type="ChEBI" id="CHEBI:33738"/>
        <dbReference type="ChEBI" id="CHEBI:57844"/>
        <dbReference type="ChEBI" id="CHEBI:57856"/>
        <dbReference type="ChEBI" id="CHEBI:59789"/>
        <dbReference type="ChEBI" id="CHEBI:74411"/>
        <dbReference type="ChEBI" id="CHEBI:74497"/>
        <dbReference type="EC" id="2.1.1.192"/>
    </reaction>
</comment>
<name>A0A842HEZ7_9BACT</name>
<dbReference type="AlphaFoldDB" id="A0A842HEZ7"/>
<dbReference type="EC" id="2.1.1.192" evidence="14"/>
<protein>
    <recommendedName>
        <fullName evidence="14">Probable dual-specificity RNA methyltransferase RlmN</fullName>
        <ecNumber evidence="14">2.1.1.192</ecNumber>
    </recommendedName>
    <alternativeName>
        <fullName evidence="14">23S rRNA (adenine(2503)-C(2))-methyltransferase</fullName>
    </alternativeName>
    <alternativeName>
        <fullName evidence="14">23S rRNA m2A2503 methyltransferase</fullName>
    </alternativeName>
    <alternativeName>
        <fullName evidence="14">Ribosomal RNA large subunit methyltransferase N</fullName>
    </alternativeName>
    <alternativeName>
        <fullName evidence="14">tRNA (adenine(37)-C(2))-methyltransferase</fullName>
    </alternativeName>
    <alternativeName>
        <fullName evidence="14">tRNA m2A37 methyltransferase</fullName>
    </alternativeName>
</protein>
<dbReference type="Pfam" id="PF04055">
    <property type="entry name" value="Radical_SAM"/>
    <property type="match status" value="1"/>
</dbReference>
<dbReference type="Proteomes" id="UP000546464">
    <property type="component" value="Unassembled WGS sequence"/>
</dbReference>
<feature type="binding site" evidence="14">
    <location>
        <position position="131"/>
    </location>
    <ligand>
        <name>[4Fe-4S] cluster</name>
        <dbReference type="ChEBI" id="CHEBI:49883"/>
        <note>4Fe-4S-S-AdoMet</note>
    </ligand>
</feature>
<keyword evidence="13 14" id="KW-1015">Disulfide bond</keyword>
<evidence type="ECO:0000256" key="10">
    <source>
        <dbReference type="ARBA" id="ARBA00022723"/>
    </source>
</evidence>
<keyword evidence="5 14" id="KW-0698">rRNA processing</keyword>
<dbReference type="SFLD" id="SFLDG01062">
    <property type="entry name" value="methyltransferase_(Class_A)"/>
    <property type="match status" value="1"/>
</dbReference>
<gene>
    <name evidence="14 16" type="primary">rlmN</name>
    <name evidence="16" type="ORF">H5P28_08065</name>
</gene>
<dbReference type="InterPro" id="IPR004383">
    <property type="entry name" value="rRNA_lsu_MTrfase_RlmN/Cfr"/>
</dbReference>
<feature type="active site" description="Proton acceptor" evidence="14">
    <location>
        <position position="96"/>
    </location>
</feature>
<evidence type="ECO:0000313" key="17">
    <source>
        <dbReference type="Proteomes" id="UP000546464"/>
    </source>
</evidence>
<keyword evidence="3 14" id="KW-0004">4Fe-4S</keyword>
<dbReference type="InterPro" id="IPR040072">
    <property type="entry name" value="Methyltransferase_A"/>
</dbReference>
<evidence type="ECO:0000256" key="8">
    <source>
        <dbReference type="ARBA" id="ARBA00022691"/>
    </source>
</evidence>